<protein>
    <submittedName>
        <fullName evidence="5">ATP-dependent DNA helicase DinG</fullName>
    </submittedName>
</protein>
<dbReference type="Pfam" id="PF13307">
    <property type="entry name" value="Helicase_C_2"/>
    <property type="match status" value="1"/>
</dbReference>
<dbReference type="Gene3D" id="3.40.50.300">
    <property type="entry name" value="P-loop containing nucleotide triphosphate hydrolases"/>
    <property type="match status" value="2"/>
</dbReference>
<dbReference type="InterPro" id="IPR027417">
    <property type="entry name" value="P-loop_NTPase"/>
</dbReference>
<keyword evidence="6" id="KW-1185">Reference proteome</keyword>
<dbReference type="RefSeq" id="WP_189449198.1">
    <property type="nucleotide sequence ID" value="NZ_BMXY01000002.1"/>
</dbReference>
<gene>
    <name evidence="5" type="primary">dinG</name>
    <name evidence="5" type="ORF">GCM10008101_18370</name>
</gene>
<keyword evidence="2" id="KW-0378">Hydrolase</keyword>
<evidence type="ECO:0000259" key="4">
    <source>
        <dbReference type="PROSITE" id="PS51193"/>
    </source>
</evidence>
<accession>A0ABQ3C7T1</accession>
<dbReference type="SUPFAM" id="SSF52540">
    <property type="entry name" value="P-loop containing nucleoside triphosphate hydrolases"/>
    <property type="match status" value="1"/>
</dbReference>
<keyword evidence="5" id="KW-0347">Helicase</keyword>
<dbReference type="SMART" id="SM00491">
    <property type="entry name" value="HELICc2"/>
    <property type="match status" value="1"/>
</dbReference>
<evidence type="ECO:0000313" key="5">
    <source>
        <dbReference type="EMBL" id="GGZ64953.1"/>
    </source>
</evidence>
<evidence type="ECO:0000313" key="6">
    <source>
        <dbReference type="Proteomes" id="UP000643403"/>
    </source>
</evidence>
<evidence type="ECO:0000256" key="2">
    <source>
        <dbReference type="ARBA" id="ARBA00022801"/>
    </source>
</evidence>
<dbReference type="EMBL" id="BMXY01000002">
    <property type="protein sequence ID" value="GGZ64953.1"/>
    <property type="molecule type" value="Genomic_DNA"/>
</dbReference>
<keyword evidence="3" id="KW-0067">ATP-binding</keyword>
<dbReference type="GO" id="GO:0004386">
    <property type="term" value="F:helicase activity"/>
    <property type="evidence" value="ECO:0007669"/>
    <property type="project" value="UniProtKB-KW"/>
</dbReference>
<reference evidence="6" key="1">
    <citation type="journal article" date="2019" name="Int. J. Syst. Evol. Microbiol.">
        <title>The Global Catalogue of Microorganisms (GCM) 10K type strain sequencing project: providing services to taxonomists for standard genome sequencing and annotation.</title>
        <authorList>
            <consortium name="The Broad Institute Genomics Platform"/>
            <consortium name="The Broad Institute Genome Sequencing Center for Infectious Disease"/>
            <person name="Wu L."/>
            <person name="Ma J."/>
        </authorList>
    </citation>
    <scope>NUCLEOTIDE SEQUENCE [LARGE SCALE GENOMIC DNA]</scope>
    <source>
        <strain evidence="6">KCTC 22558</strain>
    </source>
</reference>
<feature type="domain" description="Helicase ATP-binding" evidence="4">
    <location>
        <begin position="24"/>
        <end position="329"/>
    </location>
</feature>
<dbReference type="PANTHER" id="PTHR11472">
    <property type="entry name" value="DNA REPAIR DEAD HELICASE RAD3/XP-D SUBFAMILY MEMBER"/>
    <property type="match status" value="1"/>
</dbReference>
<dbReference type="PANTHER" id="PTHR11472:SF59">
    <property type="entry name" value="ATP-DEPENDENT DNA HELICASE DING"/>
    <property type="match status" value="1"/>
</dbReference>
<dbReference type="InterPro" id="IPR006555">
    <property type="entry name" value="ATP-dep_Helicase_C"/>
</dbReference>
<evidence type="ECO:0000256" key="3">
    <source>
        <dbReference type="ARBA" id="ARBA00022840"/>
    </source>
</evidence>
<dbReference type="PROSITE" id="PS51193">
    <property type="entry name" value="HELICASE_ATP_BIND_2"/>
    <property type="match status" value="1"/>
</dbReference>
<sequence length="705" mass="76120">MSKPAVPRALDEGTKTAVRKAYEQVTNGVPGFVPRPSQRHLIATASRALGTSGGFAVAEAPTGTGKSLGYLIAGIPTAKIGKRKLVLSTATVALQGQLVSKDLPAFLAATGIEAKVALAKGRQRYLCVRDAMELAGGQTAQADLGFDLPAAGWPRPPAADEIRAVNALVSAFERGDWTGDLDEAPHPVPAALRPLLSTTSGACSNSRCAHSMRCPVLAARKDMRDADIVVANHAMVIAALELDGNADAEAQSENFLIGDPAACTFVFDEGHHLASVAIESGAARLHIGAFGRRLAKMDPVFAAPFRLLDKKKLGNRELADAHADLKRLTDAVKAFEALLQAHWVPDANEREPMWRARLGLLPDDWRTHAKALATDTGNLLEWLDAARRRVLKNEGSASNDRVTRAMGTAVEQLREAFDLFFAWGQQDPDGEAPNARWMTLGIDRGLVCHASPISAAKLLRRRLWSQADSALVTSATLSAGGNFKVFAASIGLPTDAECVSLPSPFDLDRQAVLQVPRFPVLPDNEAHPRAVADWLARELVWSRGSLVLFTSRRKMEQVYALMPETCKPDIRMQGALGKQALIDEHCAAIDAGEGSVLFGLASMGEGLDLAGEYCSTVVITQLPFAVPTEPVLATKSEWLESRGQNAFMLVSVPEATRVLTQYAGRLIRTSRDTGRIVILDRRIVEKRYGRDILDALPPFRREVEM</sequence>
<dbReference type="NCBIfam" id="NF008729">
    <property type="entry name" value="PRK11747.1"/>
    <property type="match status" value="1"/>
</dbReference>
<dbReference type="InterPro" id="IPR014013">
    <property type="entry name" value="Helic_SF1/SF2_ATP-bd_DinG/Rad3"/>
</dbReference>
<name>A0ABQ3C7T1_9GAMM</name>
<dbReference type="InterPro" id="IPR045028">
    <property type="entry name" value="DinG/Rad3-like"/>
</dbReference>
<keyword evidence="1" id="KW-0547">Nucleotide-binding</keyword>
<organism evidence="5 6">
    <name type="scientific">Cognatilysobacter xinjiangensis</name>
    <dbReference type="NCBI Taxonomy" id="546892"/>
    <lineage>
        <taxon>Bacteria</taxon>
        <taxon>Pseudomonadati</taxon>
        <taxon>Pseudomonadota</taxon>
        <taxon>Gammaproteobacteria</taxon>
        <taxon>Lysobacterales</taxon>
        <taxon>Lysobacteraceae</taxon>
        <taxon>Cognatilysobacter</taxon>
    </lineage>
</organism>
<comment type="caution">
    <text evidence="5">The sequence shown here is derived from an EMBL/GenBank/DDBJ whole genome shotgun (WGS) entry which is preliminary data.</text>
</comment>
<dbReference type="Proteomes" id="UP000643403">
    <property type="component" value="Unassembled WGS sequence"/>
</dbReference>
<evidence type="ECO:0000256" key="1">
    <source>
        <dbReference type="ARBA" id="ARBA00022741"/>
    </source>
</evidence>
<proteinExistence type="predicted"/>